<dbReference type="InterPro" id="IPR050187">
    <property type="entry name" value="Lipid_Phosphate_FormReg"/>
</dbReference>
<dbReference type="InterPro" id="IPR045363">
    <property type="entry name" value="CERK_C"/>
</dbReference>
<dbReference type="PROSITE" id="PS50146">
    <property type="entry name" value="DAGK"/>
    <property type="match status" value="1"/>
</dbReference>
<dbReference type="GO" id="GO:0001729">
    <property type="term" value="F:ceramide kinase activity"/>
    <property type="evidence" value="ECO:0007669"/>
    <property type="project" value="TreeGrafter"/>
</dbReference>
<feature type="domain" description="DAGKc" evidence="2">
    <location>
        <begin position="163"/>
        <end position="312"/>
    </location>
</feature>
<proteinExistence type="predicted"/>
<dbReference type="PANTHER" id="PTHR12358">
    <property type="entry name" value="SPHINGOSINE KINASE"/>
    <property type="match status" value="1"/>
</dbReference>
<protein>
    <recommendedName>
        <fullName evidence="2">DAGKc domain-containing protein</fullName>
    </recommendedName>
</protein>
<accession>A0A7R8V8R6</accession>
<dbReference type="SUPFAM" id="SSF111331">
    <property type="entry name" value="NAD kinase/diacylglycerol kinase-like"/>
    <property type="match status" value="1"/>
</dbReference>
<dbReference type="InterPro" id="IPR016064">
    <property type="entry name" value="NAD/diacylglycerol_kinase_sf"/>
</dbReference>
<dbReference type="Proteomes" id="UP000594454">
    <property type="component" value="Chromosome 7"/>
</dbReference>
<dbReference type="SMR" id="A0A7R8V8R6"/>
<dbReference type="InParanoid" id="A0A7R8V8R6"/>
<feature type="region of interest" description="Disordered" evidence="1">
    <location>
        <begin position="521"/>
        <end position="545"/>
    </location>
</feature>
<gene>
    <name evidence="3" type="ORF">HERILL_LOCUS16409</name>
</gene>
<dbReference type="EMBL" id="LR899015">
    <property type="protein sequence ID" value="CAD7094183.1"/>
    <property type="molecule type" value="Genomic_DNA"/>
</dbReference>
<dbReference type="SMART" id="SM00046">
    <property type="entry name" value="DAGKc"/>
    <property type="match status" value="1"/>
</dbReference>
<dbReference type="Pfam" id="PF19280">
    <property type="entry name" value="CERK_C"/>
    <property type="match status" value="1"/>
</dbReference>
<dbReference type="InterPro" id="IPR001206">
    <property type="entry name" value="Diacylglycerol_kinase_cat_dom"/>
</dbReference>
<dbReference type="FunCoup" id="A0A7R8V8R6">
    <property type="interactions" value="671"/>
</dbReference>
<dbReference type="AlphaFoldDB" id="A0A7R8V8R6"/>
<sequence>MEDQQQDTLNTNHQQEEIKEKHDILLNTFLISNKKFRVLLHHGSLVWEKENSKNGKTTVPLIDILAVRLASSSNRNKSNNISSSRISINPSVSSLPTSAVPSTSSDTFDSSKNYLYIYYAKRDSNCQRDHNRWRKHTLKLYNTDYRIIQTWHNTLADWLDQQKRPKNILMFVNPYGGKRQALKIFEKYSKPLFQLAGVEISCLISQRGNQIHDILQNNPALYQYDAICCVGGDGTFAEVFNGLMQRTLRDLSLDPQRPTYLPKLRIPIGVIPAGSTDTVAYCLHGTTDVKTAVIHIILGQKRGLDLSSVCNHIGLIRLYASLICYGYLGDIALDSEQYRWMGPHRYDYSGFKKFIANRGYEIELAFPESESTKTQVDNLKTNSTCNIGCDRCLNQSEPDKCEQSHIIDYSILSSNLSSAVTPGTLESGTKDHQNWKTVRGKYFMVAGANISCASSRSPNGLAPFCHLGDGHIEIIVIRHTSMFNLLRLLIRLNRENPQLDMLPFVEIYRAKKFLVRSNKTANNSASSSDLTMGGSRQPISSSLSKGAERTSQWNCDGELVFDTDVLISSHRQLVDVFMRGSYPPSEEKKSSCCGLCGV</sequence>
<dbReference type="InterPro" id="IPR017438">
    <property type="entry name" value="ATP-NAD_kinase_N"/>
</dbReference>
<dbReference type="Gene3D" id="2.60.200.40">
    <property type="match status" value="1"/>
</dbReference>
<evidence type="ECO:0000313" key="3">
    <source>
        <dbReference type="EMBL" id="CAD7094183.1"/>
    </source>
</evidence>
<keyword evidence="4" id="KW-1185">Reference proteome</keyword>
<organism evidence="3 4">
    <name type="scientific">Hermetia illucens</name>
    <name type="common">Black soldier fly</name>
    <dbReference type="NCBI Taxonomy" id="343691"/>
    <lineage>
        <taxon>Eukaryota</taxon>
        <taxon>Metazoa</taxon>
        <taxon>Ecdysozoa</taxon>
        <taxon>Arthropoda</taxon>
        <taxon>Hexapoda</taxon>
        <taxon>Insecta</taxon>
        <taxon>Pterygota</taxon>
        <taxon>Neoptera</taxon>
        <taxon>Endopterygota</taxon>
        <taxon>Diptera</taxon>
        <taxon>Brachycera</taxon>
        <taxon>Stratiomyomorpha</taxon>
        <taxon>Stratiomyidae</taxon>
        <taxon>Hermetiinae</taxon>
        <taxon>Hermetia</taxon>
    </lineage>
</organism>
<evidence type="ECO:0000259" key="2">
    <source>
        <dbReference type="PROSITE" id="PS50146"/>
    </source>
</evidence>
<dbReference type="PANTHER" id="PTHR12358:SF111">
    <property type="entry name" value="CERAMIDE KINASE, ISOFORM A"/>
    <property type="match status" value="1"/>
</dbReference>
<dbReference type="Pfam" id="PF00781">
    <property type="entry name" value="DAGK_cat"/>
    <property type="match status" value="1"/>
</dbReference>
<dbReference type="OMA" id="HHRWKWA"/>
<evidence type="ECO:0000256" key="1">
    <source>
        <dbReference type="SAM" id="MobiDB-lite"/>
    </source>
</evidence>
<reference evidence="3 4" key="1">
    <citation type="submission" date="2020-11" db="EMBL/GenBank/DDBJ databases">
        <authorList>
            <person name="Wallbank WR R."/>
            <person name="Pardo Diaz C."/>
            <person name="Kozak K."/>
            <person name="Martin S."/>
            <person name="Jiggins C."/>
            <person name="Moest M."/>
            <person name="Warren A I."/>
            <person name="Generalovic N T."/>
            <person name="Byers J.R.P. K."/>
            <person name="Montejo-Kovacevich G."/>
            <person name="Yen C E."/>
        </authorList>
    </citation>
    <scope>NUCLEOTIDE SEQUENCE [LARGE SCALE GENOMIC DNA]</scope>
</reference>
<dbReference type="OrthoDB" id="530923at2759"/>
<name>A0A7R8V8R6_HERIL</name>
<dbReference type="GO" id="GO:0016020">
    <property type="term" value="C:membrane"/>
    <property type="evidence" value="ECO:0007669"/>
    <property type="project" value="GOC"/>
</dbReference>
<dbReference type="Gene3D" id="3.40.50.10330">
    <property type="entry name" value="Probable inorganic polyphosphate/atp-NAD kinase, domain 1"/>
    <property type="match status" value="1"/>
</dbReference>
<evidence type="ECO:0000313" key="4">
    <source>
        <dbReference type="Proteomes" id="UP000594454"/>
    </source>
</evidence>
<dbReference type="GO" id="GO:0006672">
    <property type="term" value="P:ceramide metabolic process"/>
    <property type="evidence" value="ECO:0007669"/>
    <property type="project" value="TreeGrafter"/>
</dbReference>